<dbReference type="Proteomes" id="UP000308186">
    <property type="component" value="Unassembled WGS sequence"/>
</dbReference>
<evidence type="ECO:0000313" key="3">
    <source>
        <dbReference type="Proteomes" id="UP000308186"/>
    </source>
</evidence>
<feature type="signal peptide" evidence="1">
    <location>
        <begin position="1"/>
        <end position="22"/>
    </location>
</feature>
<dbReference type="InterPro" id="IPR006540">
    <property type="entry name" value="Lactococcin_972"/>
</dbReference>
<dbReference type="AlphaFoldDB" id="A0AAX2V3U0"/>
<evidence type="ECO:0000313" key="2">
    <source>
        <dbReference type="EMBL" id="TNF68569.1"/>
    </source>
</evidence>
<dbReference type="Gene3D" id="2.60.40.2850">
    <property type="match status" value="1"/>
</dbReference>
<dbReference type="Pfam" id="PF09683">
    <property type="entry name" value="Lactococcin_972"/>
    <property type="match status" value="1"/>
</dbReference>
<dbReference type="NCBIfam" id="TIGR01653">
    <property type="entry name" value="lactococcin_972"/>
    <property type="match status" value="1"/>
</dbReference>
<protein>
    <submittedName>
        <fullName evidence="2">Lactococcin 972 family bacteriocin</fullName>
    </submittedName>
</protein>
<reference evidence="2 3" key="1">
    <citation type="submission" date="2019-06" db="EMBL/GenBank/DDBJ databases">
        <title>Genome Announcement To Ensure Probiotic Safety of Streptococcus salivarius UBSS01.</title>
        <authorList>
            <person name="Sulthana A."/>
            <person name="Lakshmi S.G."/>
            <person name="Madempudi R.S."/>
        </authorList>
    </citation>
    <scope>NUCLEOTIDE SEQUENCE [LARGE SCALE GENOMIC DNA]</scope>
    <source>
        <strain evidence="2 3">UBSS01</strain>
    </source>
</reference>
<proteinExistence type="predicted"/>
<dbReference type="RefSeq" id="WP_073689567.1">
    <property type="nucleotide sequence ID" value="NZ_LXIN01000045.1"/>
</dbReference>
<sequence length="96" mass="10563">MRKKRKWLVVLDLAVTSFVTLSGVVAAAQYPGGGIWTYGASNGGDFSNYYHGSKYHSSTVVSRWTSKSSKAYAYAGQTSYAFIKTSFGEQAAFYYN</sequence>
<keyword evidence="1" id="KW-0732">Signal</keyword>
<name>A0AAX2V3U0_STRSL</name>
<comment type="caution">
    <text evidence="2">The sequence shown here is derived from an EMBL/GenBank/DDBJ whole genome shotgun (WGS) entry which is preliminary data.</text>
</comment>
<feature type="chain" id="PRO_5043567528" evidence="1">
    <location>
        <begin position="23"/>
        <end position="96"/>
    </location>
</feature>
<accession>A0AAX2V3U0</accession>
<gene>
    <name evidence="2" type="ORF">FBF48_02335</name>
</gene>
<evidence type="ECO:0000256" key="1">
    <source>
        <dbReference type="SAM" id="SignalP"/>
    </source>
</evidence>
<dbReference type="EMBL" id="VDCW01000002">
    <property type="protein sequence ID" value="TNF68569.1"/>
    <property type="molecule type" value="Genomic_DNA"/>
</dbReference>
<organism evidence="2 3">
    <name type="scientific">Streptococcus salivarius</name>
    <dbReference type="NCBI Taxonomy" id="1304"/>
    <lineage>
        <taxon>Bacteria</taxon>
        <taxon>Bacillati</taxon>
        <taxon>Bacillota</taxon>
        <taxon>Bacilli</taxon>
        <taxon>Lactobacillales</taxon>
        <taxon>Streptococcaceae</taxon>
        <taxon>Streptococcus</taxon>
    </lineage>
</organism>